<feature type="compositionally biased region" description="Low complexity" evidence="1">
    <location>
        <begin position="141"/>
        <end position="158"/>
    </location>
</feature>
<feature type="compositionally biased region" description="Basic and acidic residues" evidence="1">
    <location>
        <begin position="320"/>
        <end position="329"/>
    </location>
</feature>
<feature type="compositionally biased region" description="Polar residues" evidence="1">
    <location>
        <begin position="161"/>
        <end position="170"/>
    </location>
</feature>
<gene>
    <name evidence="2" type="ORF">ACTOB_008051</name>
</gene>
<feature type="compositionally biased region" description="Low complexity" evidence="1">
    <location>
        <begin position="66"/>
        <end position="84"/>
    </location>
</feature>
<accession>A0ABY8WFM2</accession>
<organism evidence="2 3">
    <name type="scientific">Actinoplanes oblitus</name>
    <dbReference type="NCBI Taxonomy" id="3040509"/>
    <lineage>
        <taxon>Bacteria</taxon>
        <taxon>Bacillati</taxon>
        <taxon>Actinomycetota</taxon>
        <taxon>Actinomycetes</taxon>
        <taxon>Micromonosporales</taxon>
        <taxon>Micromonosporaceae</taxon>
        <taxon>Actinoplanes</taxon>
    </lineage>
</organism>
<proteinExistence type="predicted"/>
<reference evidence="2 3" key="1">
    <citation type="submission" date="2023-06" db="EMBL/GenBank/DDBJ databases">
        <authorList>
            <person name="Yushchuk O."/>
            <person name="Binda E."/>
            <person name="Ruckert-Reed C."/>
            <person name="Fedorenko V."/>
            <person name="Kalinowski J."/>
            <person name="Marinelli F."/>
        </authorList>
    </citation>
    <scope>NUCLEOTIDE SEQUENCE [LARGE SCALE GENOMIC DNA]</scope>
    <source>
        <strain evidence="2 3">NRRL 3884</strain>
    </source>
</reference>
<evidence type="ECO:0000256" key="1">
    <source>
        <dbReference type="SAM" id="MobiDB-lite"/>
    </source>
</evidence>
<dbReference type="Proteomes" id="UP001240150">
    <property type="component" value="Chromosome"/>
</dbReference>
<name>A0ABY8WFM2_9ACTN</name>
<feature type="compositionally biased region" description="Basic and acidic residues" evidence="1">
    <location>
        <begin position="447"/>
        <end position="471"/>
    </location>
</feature>
<feature type="region of interest" description="Disordered" evidence="1">
    <location>
        <begin position="31"/>
        <end position="215"/>
    </location>
</feature>
<feature type="region of interest" description="Disordered" evidence="1">
    <location>
        <begin position="267"/>
        <end position="339"/>
    </location>
</feature>
<feature type="compositionally biased region" description="Low complexity" evidence="1">
    <location>
        <begin position="94"/>
        <end position="113"/>
    </location>
</feature>
<feature type="compositionally biased region" description="Low complexity" evidence="1">
    <location>
        <begin position="479"/>
        <end position="488"/>
    </location>
</feature>
<protein>
    <submittedName>
        <fullName evidence="2">Uncharacterized protein</fullName>
    </submittedName>
</protein>
<evidence type="ECO:0000313" key="2">
    <source>
        <dbReference type="EMBL" id="WIM95911.1"/>
    </source>
</evidence>
<feature type="region of interest" description="Disordered" evidence="1">
    <location>
        <begin position="365"/>
        <end position="499"/>
    </location>
</feature>
<sequence length="499" mass="53845">MTNWMTAAGLAFIAGGLATLISFRAVLFGGGDGGERRRSRAATPSGRRRSGEPAHPRRAVPPEPEFPQAAAEPVENPAEPPWEADQPGRRRRLAAAFSGRSAARAERASGLASIGLADEVEHGERPPPEDQDFPYADGEPGDVYADPPAPAADELAYPTGSGEQSWNGEQPWSADESWSGEQPWNDEESWSAEQPWNADESANGGQSWNGEQPWPAAAAWPPEVEAVGYLEEAVGYPEVEAAGYPPEVHEECLEDDPAGEESRFIDSAPWRATPPPEPAVAEDRPAVNHGYTGARPSPTAPIDRSDRGYGDRINGWVRPHYRDLDDRPPSGDYWTPVPGELYADPEPSARGYGWPIPVERLPAVPDYEPATGFDLTPVQAAEPTTLVPSWPPPAPDDRRIRLPRSWATGEQRPRTAPGQSRAEKAGQGRIETAGQGARSETAGQGGRTEKAVPGRTGKAEAEPRRNRDRGPRPRPRPRPAAAAESDSAYISRHAAGPHR</sequence>
<dbReference type="RefSeq" id="WP_284917219.1">
    <property type="nucleotide sequence ID" value="NZ_CP126980.1"/>
</dbReference>
<feature type="compositionally biased region" description="Basic and acidic residues" evidence="1">
    <location>
        <begin position="119"/>
        <end position="128"/>
    </location>
</feature>
<keyword evidence="3" id="KW-1185">Reference proteome</keyword>
<dbReference type="EMBL" id="CP126980">
    <property type="protein sequence ID" value="WIM95911.1"/>
    <property type="molecule type" value="Genomic_DNA"/>
</dbReference>
<evidence type="ECO:0000313" key="3">
    <source>
        <dbReference type="Proteomes" id="UP001240150"/>
    </source>
</evidence>